<evidence type="ECO:0000313" key="6">
    <source>
        <dbReference type="Proteomes" id="UP001595629"/>
    </source>
</evidence>
<protein>
    <submittedName>
        <fullName evidence="5">Helix-turn-helix domain-containing protein</fullName>
    </submittedName>
</protein>
<dbReference type="InterPro" id="IPR050204">
    <property type="entry name" value="AraC_XylS_family_regulators"/>
</dbReference>
<sequence>MSKSYRLPLPKDFDRKMLMHGRIWTVRGHALSDVSCGASRKWRNKLLIGRDSVRYLKIRRYLVGSATMLSGKDIWHLGPGATYLIDQSREVIENSSRNRQLNLFVHYDDIGYDPELHTECIALSDNGAGGMLVAQVFAELMNCACGSHEARLDAEFDRFIHVLRLVLEQGTETNLDARLRTARKRLVLNEIGKRALTPGLTVDRLLTDLPFSRATVYRDFAESGGIARAVRRKRMIAAWHLLADADTTPAVVERTALKIGFGSIHSFSKAFKRETGFRPSDVVGMRTRAVEHSHLLNYAANAEWQEMAGVYDRIRNPYSSDDAARGRI</sequence>
<dbReference type="PROSITE" id="PS01124">
    <property type="entry name" value="HTH_ARAC_FAMILY_2"/>
    <property type="match status" value="1"/>
</dbReference>
<dbReference type="SUPFAM" id="SSF46689">
    <property type="entry name" value="Homeodomain-like"/>
    <property type="match status" value="1"/>
</dbReference>
<dbReference type="InterPro" id="IPR018060">
    <property type="entry name" value="HTH_AraC"/>
</dbReference>
<keyword evidence="2" id="KW-0238">DNA-binding</keyword>
<evidence type="ECO:0000256" key="3">
    <source>
        <dbReference type="ARBA" id="ARBA00023163"/>
    </source>
</evidence>
<feature type="domain" description="HTH araC/xylS-type" evidence="4">
    <location>
        <begin position="185"/>
        <end position="285"/>
    </location>
</feature>
<dbReference type="EMBL" id="JBHRXI010000004">
    <property type="protein sequence ID" value="MFC3613311.1"/>
    <property type="molecule type" value="Genomic_DNA"/>
</dbReference>
<dbReference type="SMART" id="SM00342">
    <property type="entry name" value="HTH_ARAC"/>
    <property type="match status" value="1"/>
</dbReference>
<dbReference type="Gene3D" id="1.10.10.60">
    <property type="entry name" value="Homeodomain-like"/>
    <property type="match status" value="1"/>
</dbReference>
<accession>A0ABV7TDE8</accession>
<dbReference type="Pfam" id="PF12833">
    <property type="entry name" value="HTH_18"/>
    <property type="match status" value="1"/>
</dbReference>
<comment type="caution">
    <text evidence="5">The sequence shown here is derived from an EMBL/GenBank/DDBJ whole genome shotgun (WGS) entry which is preliminary data.</text>
</comment>
<gene>
    <name evidence="5" type="ORF">ACFORG_06020</name>
</gene>
<keyword evidence="3" id="KW-0804">Transcription</keyword>
<proteinExistence type="predicted"/>
<reference evidence="6" key="1">
    <citation type="journal article" date="2019" name="Int. J. Syst. Evol. Microbiol.">
        <title>The Global Catalogue of Microorganisms (GCM) 10K type strain sequencing project: providing services to taxonomists for standard genome sequencing and annotation.</title>
        <authorList>
            <consortium name="The Broad Institute Genomics Platform"/>
            <consortium name="The Broad Institute Genome Sequencing Center for Infectious Disease"/>
            <person name="Wu L."/>
            <person name="Ma J."/>
        </authorList>
    </citation>
    <scope>NUCLEOTIDE SEQUENCE [LARGE SCALE GENOMIC DNA]</scope>
    <source>
        <strain evidence="6">KCTC 42911</strain>
    </source>
</reference>
<keyword evidence="6" id="KW-1185">Reference proteome</keyword>
<evidence type="ECO:0000256" key="1">
    <source>
        <dbReference type="ARBA" id="ARBA00023015"/>
    </source>
</evidence>
<evidence type="ECO:0000313" key="5">
    <source>
        <dbReference type="EMBL" id="MFC3613311.1"/>
    </source>
</evidence>
<dbReference type="InterPro" id="IPR009057">
    <property type="entry name" value="Homeodomain-like_sf"/>
</dbReference>
<evidence type="ECO:0000259" key="4">
    <source>
        <dbReference type="PROSITE" id="PS01124"/>
    </source>
</evidence>
<evidence type="ECO:0000256" key="2">
    <source>
        <dbReference type="ARBA" id="ARBA00023125"/>
    </source>
</evidence>
<dbReference type="PANTHER" id="PTHR46796">
    <property type="entry name" value="HTH-TYPE TRANSCRIPTIONAL ACTIVATOR RHAS-RELATED"/>
    <property type="match status" value="1"/>
</dbReference>
<name>A0ABV7TDE8_9RHOB</name>
<keyword evidence="1" id="KW-0805">Transcription regulation</keyword>
<dbReference type="PANTHER" id="PTHR46796:SF6">
    <property type="entry name" value="ARAC SUBFAMILY"/>
    <property type="match status" value="1"/>
</dbReference>
<organism evidence="5 6">
    <name type="scientific">Lutimaribacter marinistellae</name>
    <dbReference type="NCBI Taxonomy" id="1820329"/>
    <lineage>
        <taxon>Bacteria</taxon>
        <taxon>Pseudomonadati</taxon>
        <taxon>Pseudomonadota</taxon>
        <taxon>Alphaproteobacteria</taxon>
        <taxon>Rhodobacterales</taxon>
        <taxon>Roseobacteraceae</taxon>
        <taxon>Lutimaribacter</taxon>
    </lineage>
</organism>
<dbReference type="Proteomes" id="UP001595629">
    <property type="component" value="Unassembled WGS sequence"/>
</dbReference>